<evidence type="ECO:0000256" key="6">
    <source>
        <dbReference type="SAM" id="Phobius"/>
    </source>
</evidence>
<dbReference type="InterPro" id="IPR050348">
    <property type="entry name" value="Protein-Tyr_Phosphatase"/>
</dbReference>
<feature type="domain" description="Tyrosine-protein phosphatase" evidence="7">
    <location>
        <begin position="1"/>
        <end position="361"/>
    </location>
</feature>
<accession>A0A183V5S8</accession>
<dbReference type="SMART" id="SM00404">
    <property type="entry name" value="PTPc_motif"/>
    <property type="match status" value="2"/>
</dbReference>
<dbReference type="SUPFAM" id="SSF52799">
    <property type="entry name" value="(Phosphotyrosine protein) phosphatases II"/>
    <property type="match status" value="2"/>
</dbReference>
<dbReference type="InterPro" id="IPR016130">
    <property type="entry name" value="Tyr_Pase_AS"/>
</dbReference>
<dbReference type="EMBL" id="UYWY01023327">
    <property type="protein sequence ID" value="VDM47419.1"/>
    <property type="molecule type" value="Genomic_DNA"/>
</dbReference>
<dbReference type="InterPro" id="IPR003595">
    <property type="entry name" value="Tyr_Pase_cat"/>
</dbReference>
<keyword evidence="3" id="KW-0378">Hydrolase</keyword>
<dbReference type="PANTHER" id="PTHR19134">
    <property type="entry name" value="RECEPTOR-TYPE TYROSINE-PROTEIN PHOSPHATASE"/>
    <property type="match status" value="1"/>
</dbReference>
<evidence type="ECO:0000256" key="4">
    <source>
        <dbReference type="ARBA" id="ARBA00022912"/>
    </source>
</evidence>
<comment type="similarity">
    <text evidence="1">Belongs to the protein-tyrosine phosphatase family.</text>
</comment>
<evidence type="ECO:0000259" key="8">
    <source>
        <dbReference type="PROSITE" id="PS50056"/>
    </source>
</evidence>
<feature type="domain" description="Tyrosine-protein phosphatase" evidence="7">
    <location>
        <begin position="428"/>
        <end position="740"/>
    </location>
</feature>
<evidence type="ECO:0000313" key="9">
    <source>
        <dbReference type="EMBL" id="VDM47419.1"/>
    </source>
</evidence>
<dbReference type="WBParaSite" id="TCNE_0001609901-mRNA-1">
    <property type="protein sequence ID" value="TCNE_0001609901-mRNA-1"/>
    <property type="gene ID" value="TCNE_0001609901"/>
</dbReference>
<keyword evidence="6" id="KW-1133">Transmembrane helix</keyword>
<dbReference type="CDD" id="cd00047">
    <property type="entry name" value="PTPc"/>
    <property type="match status" value="2"/>
</dbReference>
<dbReference type="PANTHER" id="PTHR19134:SF562">
    <property type="entry name" value="PROTEIN-TYROSINE-PHOSPHATASE"/>
    <property type="match status" value="1"/>
</dbReference>
<evidence type="ECO:0000256" key="1">
    <source>
        <dbReference type="ARBA" id="ARBA00009580"/>
    </source>
</evidence>
<evidence type="ECO:0000313" key="10">
    <source>
        <dbReference type="Proteomes" id="UP000050794"/>
    </source>
</evidence>
<evidence type="ECO:0000313" key="11">
    <source>
        <dbReference type="WBParaSite" id="TCNE_0001609901-mRNA-1"/>
    </source>
</evidence>
<evidence type="ECO:0000256" key="2">
    <source>
        <dbReference type="ARBA" id="ARBA00013064"/>
    </source>
</evidence>
<dbReference type="PRINTS" id="PR00700">
    <property type="entry name" value="PRTYPHPHTASE"/>
</dbReference>
<dbReference type="InterPro" id="IPR000242">
    <property type="entry name" value="PTP_cat"/>
</dbReference>
<feature type="region of interest" description="Disordered" evidence="5">
    <location>
        <begin position="156"/>
        <end position="185"/>
    </location>
</feature>
<reference evidence="11" key="1">
    <citation type="submission" date="2016-06" db="UniProtKB">
        <authorList>
            <consortium name="WormBaseParasite"/>
        </authorList>
    </citation>
    <scope>IDENTIFICATION</scope>
</reference>
<dbReference type="AlphaFoldDB" id="A0A183V5S8"/>
<dbReference type="Pfam" id="PF00102">
    <property type="entry name" value="Y_phosphatase"/>
    <property type="match status" value="3"/>
</dbReference>
<feature type="compositionally biased region" description="Low complexity" evidence="5">
    <location>
        <begin position="156"/>
        <end position="171"/>
    </location>
</feature>
<dbReference type="EC" id="3.1.3.48" evidence="2"/>
<keyword evidence="6" id="KW-0472">Membrane</keyword>
<organism evidence="10 11">
    <name type="scientific">Toxocara canis</name>
    <name type="common">Canine roundworm</name>
    <dbReference type="NCBI Taxonomy" id="6265"/>
    <lineage>
        <taxon>Eukaryota</taxon>
        <taxon>Metazoa</taxon>
        <taxon>Ecdysozoa</taxon>
        <taxon>Nematoda</taxon>
        <taxon>Chromadorea</taxon>
        <taxon>Rhabditida</taxon>
        <taxon>Spirurina</taxon>
        <taxon>Ascaridomorpha</taxon>
        <taxon>Ascaridoidea</taxon>
        <taxon>Toxocaridae</taxon>
        <taxon>Toxocara</taxon>
    </lineage>
</organism>
<sequence length="777" mass="88139">MCVQGYKGRKTFIATQGPVDTTVDDFWRMIWEHNVSVIVMVANLFERSRVGLPCYHSQCSKYWPDETPKIYDGLEVRPVESTYYSDYAVRSFDITPQKGTANGSALGHSAAVCCETVDAHLDAVAVTVNTSRCSSVRASRESILDSEYANVPQVNADSTRASRTSTTLTATRDADSAARSPEFRPQSLCTKPRRSRIHFAVRCLFVFKVFLLVSILPILETRIAAFRKRASTGALLVAGSDDDERLGTRRDDDFAEVRKVTQYHYTSWNDLQAPECTTGLLRFLSKLRKLHDFNNSPVVVHCSAGVGRTGTFIALDSLLDQCIEEGKADVFGFVSEMRKQRNIMVQNYEQYVFIYKALAEWYMFGETDIEVDQIDEHYRSLKEHHRERHPSNNSSSNISAIAAAVLRSTPKVARANGELFVDKGVNGMELEFRRLERSLDVSRTCEFAHKQENVSKNRFDNAVPYDQCRVILSIVVGSLTDTTYINASLVKVCYTLFCSEANLGRQLGTIADEKYYETLTIFQGYFYPYILAQDPVSEQTCYDFWRMIGDQNSKALVMLSNEEDFSECEKDCVALKEIAGFCILQYWPSEVGRSISFGPVGDVSVKLVSEEVFNSFVLRKFTYKFAKEKMYREVMQFDYLCWPTGNAVPASTDSLIDLISRVLSLQSDHQEAGPIVLHSRDGSSETGVLCCVSLLLERLKAEHRIDVFQTVRSLQQNRPHMFTKLVCCFFQFAYLSLLLYAIKFTHSASANSSSRCFHRRLLTKNVRTITEKQRSTF</sequence>
<feature type="domain" description="Tyrosine specific protein phosphatases" evidence="8">
    <location>
        <begin position="281"/>
        <end position="352"/>
    </location>
</feature>
<dbReference type="InterPro" id="IPR029021">
    <property type="entry name" value="Prot-tyrosine_phosphatase-like"/>
</dbReference>
<keyword evidence="4" id="KW-0904">Protein phosphatase</keyword>
<name>A0A183V5S8_TOXCA</name>
<proteinExistence type="inferred from homology"/>
<keyword evidence="10" id="KW-1185">Reference proteome</keyword>
<dbReference type="PROSITE" id="PS00383">
    <property type="entry name" value="TYR_PHOSPHATASE_1"/>
    <property type="match status" value="1"/>
</dbReference>
<dbReference type="Gene3D" id="3.90.190.10">
    <property type="entry name" value="Protein tyrosine phosphatase superfamily"/>
    <property type="match status" value="3"/>
</dbReference>
<feature type="transmembrane region" description="Helical" evidence="6">
    <location>
        <begin position="199"/>
        <end position="219"/>
    </location>
</feature>
<protein>
    <recommendedName>
        <fullName evidence="2">protein-tyrosine-phosphatase</fullName>
        <ecNumber evidence="2">3.1.3.48</ecNumber>
    </recommendedName>
</protein>
<dbReference type="PROSITE" id="PS50056">
    <property type="entry name" value="TYR_PHOSPHATASE_2"/>
    <property type="match status" value="2"/>
</dbReference>
<evidence type="ECO:0000256" key="3">
    <source>
        <dbReference type="ARBA" id="ARBA00022801"/>
    </source>
</evidence>
<dbReference type="SMART" id="SM00194">
    <property type="entry name" value="PTPc"/>
    <property type="match status" value="2"/>
</dbReference>
<evidence type="ECO:0000256" key="5">
    <source>
        <dbReference type="SAM" id="MobiDB-lite"/>
    </source>
</evidence>
<reference evidence="9 10" key="2">
    <citation type="submission" date="2018-11" db="EMBL/GenBank/DDBJ databases">
        <authorList>
            <consortium name="Pathogen Informatics"/>
        </authorList>
    </citation>
    <scope>NUCLEOTIDE SEQUENCE [LARGE SCALE GENOMIC DNA]</scope>
</reference>
<gene>
    <name evidence="9" type="ORF">TCNE_LOCUS16098</name>
</gene>
<dbReference type="Proteomes" id="UP000050794">
    <property type="component" value="Unassembled WGS sequence"/>
</dbReference>
<dbReference type="PROSITE" id="PS50055">
    <property type="entry name" value="TYR_PHOSPHATASE_PTP"/>
    <property type="match status" value="2"/>
</dbReference>
<dbReference type="InterPro" id="IPR000387">
    <property type="entry name" value="Tyr_Pase_dom"/>
</dbReference>
<keyword evidence="6" id="KW-0812">Transmembrane</keyword>
<feature type="domain" description="Tyrosine specific protein phosphatases" evidence="8">
    <location>
        <begin position="653"/>
        <end position="722"/>
    </location>
</feature>
<evidence type="ECO:0000259" key="7">
    <source>
        <dbReference type="PROSITE" id="PS50055"/>
    </source>
</evidence>
<dbReference type="GO" id="GO:0004725">
    <property type="term" value="F:protein tyrosine phosphatase activity"/>
    <property type="evidence" value="ECO:0007669"/>
    <property type="project" value="UniProtKB-EC"/>
</dbReference>